<dbReference type="AlphaFoldDB" id="A0A183UQV5"/>
<keyword evidence="2" id="KW-1133">Transmembrane helix</keyword>
<dbReference type="EMBL" id="UYWY01020648">
    <property type="protein sequence ID" value="VDM42196.1"/>
    <property type="molecule type" value="Genomic_DNA"/>
</dbReference>
<keyword evidence="4" id="KW-1185">Reference proteome</keyword>
<protein>
    <submittedName>
        <fullName evidence="5">HU-CCDC81_euk_2 domain-containing protein</fullName>
    </submittedName>
</protein>
<dbReference type="WBParaSite" id="TCNE_0001087501-mRNA-1">
    <property type="protein sequence ID" value="TCNE_0001087501-mRNA-1"/>
    <property type="gene ID" value="TCNE_0001087501"/>
</dbReference>
<feature type="transmembrane region" description="Helical" evidence="2">
    <location>
        <begin position="46"/>
        <end position="70"/>
    </location>
</feature>
<accession>A0A183UQV5</accession>
<evidence type="ECO:0000256" key="1">
    <source>
        <dbReference type="SAM" id="MobiDB-lite"/>
    </source>
</evidence>
<evidence type="ECO:0000256" key="2">
    <source>
        <dbReference type="SAM" id="Phobius"/>
    </source>
</evidence>
<evidence type="ECO:0000313" key="3">
    <source>
        <dbReference type="EMBL" id="VDM42196.1"/>
    </source>
</evidence>
<keyword evidence="2" id="KW-0812">Transmembrane</keyword>
<evidence type="ECO:0000313" key="5">
    <source>
        <dbReference type="WBParaSite" id="TCNE_0001087501-mRNA-1"/>
    </source>
</evidence>
<name>A0A183UQV5_TOXCA</name>
<reference evidence="3 4" key="2">
    <citation type="submission" date="2018-11" db="EMBL/GenBank/DDBJ databases">
        <authorList>
            <consortium name="Pathogen Informatics"/>
        </authorList>
    </citation>
    <scope>NUCLEOTIDE SEQUENCE [LARGE SCALE GENOMIC DNA]</scope>
</reference>
<sequence length="133" mass="15117">RENDAREIAVNKIRQQAFENGCAVKVSFGLSGAMSAMRLNTNFHDIVSYFLATVDISFRAVMIMNLFLVIHFDLKVSIRPSFEIIDANTYRKRNQEGIKVNVRSSFVALQKPPEREREPTAAAQNVKAKSRKQ</sequence>
<evidence type="ECO:0000313" key="4">
    <source>
        <dbReference type="Proteomes" id="UP000050794"/>
    </source>
</evidence>
<organism evidence="4 5">
    <name type="scientific">Toxocara canis</name>
    <name type="common">Canine roundworm</name>
    <dbReference type="NCBI Taxonomy" id="6265"/>
    <lineage>
        <taxon>Eukaryota</taxon>
        <taxon>Metazoa</taxon>
        <taxon>Ecdysozoa</taxon>
        <taxon>Nematoda</taxon>
        <taxon>Chromadorea</taxon>
        <taxon>Rhabditida</taxon>
        <taxon>Spirurina</taxon>
        <taxon>Ascaridomorpha</taxon>
        <taxon>Ascaridoidea</taxon>
        <taxon>Toxocaridae</taxon>
        <taxon>Toxocara</taxon>
    </lineage>
</organism>
<feature type="region of interest" description="Disordered" evidence="1">
    <location>
        <begin position="109"/>
        <end position="133"/>
    </location>
</feature>
<keyword evidence="2" id="KW-0472">Membrane</keyword>
<reference evidence="5" key="1">
    <citation type="submission" date="2016-06" db="UniProtKB">
        <authorList>
            <consortium name="WormBaseParasite"/>
        </authorList>
    </citation>
    <scope>IDENTIFICATION</scope>
</reference>
<proteinExistence type="predicted"/>
<dbReference type="Proteomes" id="UP000050794">
    <property type="component" value="Unassembled WGS sequence"/>
</dbReference>
<gene>
    <name evidence="3" type="ORF">TCNE_LOCUS10875</name>
</gene>